<accession>A0A5C3QFU0</accession>
<evidence type="ECO:0000256" key="2">
    <source>
        <dbReference type="SAM" id="SignalP"/>
    </source>
</evidence>
<dbReference type="STRING" id="1884261.A0A5C3QFU0"/>
<gene>
    <name evidence="3" type="ORF">BDV98DRAFT_530836</name>
</gene>
<proteinExistence type="predicted"/>
<evidence type="ECO:0000313" key="4">
    <source>
        <dbReference type="Proteomes" id="UP000305067"/>
    </source>
</evidence>
<keyword evidence="4" id="KW-1185">Reference proteome</keyword>
<evidence type="ECO:0000313" key="3">
    <source>
        <dbReference type="EMBL" id="TFL00935.1"/>
    </source>
</evidence>
<sequence length="307" mass="33046">MARFTNISLVVLSLLFSRTLASPAILPRAVESEVAYAFVDDNGQIVGYHADGTVAGVLPPTVHHLQARQGSGCKLLSVDEAKSMDGWDDIENYAHENWGDGSYNLGNEFEGRSALVCVDGEPQPLSADANPSCSSRESETGGKLVGTDGWVDISYTQGYSTTGEWTVTQSTMLGSSLTASVGFSIPDVLELGVETTVTTQVTNTATESFSTTQESKDTQSVRMNSQEGKTCKLRFTSKNCSVSGSGEVKYIASGWMWFNYEDKTEGHYRWAVNIENVVPDVNRRSSTASVRGQISGTSTSSYEGSCE</sequence>
<dbReference type="Proteomes" id="UP000305067">
    <property type="component" value="Unassembled WGS sequence"/>
</dbReference>
<organism evidence="3 4">
    <name type="scientific">Pterulicium gracile</name>
    <dbReference type="NCBI Taxonomy" id="1884261"/>
    <lineage>
        <taxon>Eukaryota</taxon>
        <taxon>Fungi</taxon>
        <taxon>Dikarya</taxon>
        <taxon>Basidiomycota</taxon>
        <taxon>Agaricomycotina</taxon>
        <taxon>Agaricomycetes</taxon>
        <taxon>Agaricomycetidae</taxon>
        <taxon>Agaricales</taxon>
        <taxon>Pleurotineae</taxon>
        <taxon>Pterulaceae</taxon>
        <taxon>Pterulicium</taxon>
    </lineage>
</organism>
<reference evidence="3 4" key="1">
    <citation type="journal article" date="2019" name="Nat. Ecol. Evol.">
        <title>Megaphylogeny resolves global patterns of mushroom evolution.</title>
        <authorList>
            <person name="Varga T."/>
            <person name="Krizsan K."/>
            <person name="Foldi C."/>
            <person name="Dima B."/>
            <person name="Sanchez-Garcia M."/>
            <person name="Sanchez-Ramirez S."/>
            <person name="Szollosi G.J."/>
            <person name="Szarkandi J.G."/>
            <person name="Papp V."/>
            <person name="Albert L."/>
            <person name="Andreopoulos W."/>
            <person name="Angelini C."/>
            <person name="Antonin V."/>
            <person name="Barry K.W."/>
            <person name="Bougher N.L."/>
            <person name="Buchanan P."/>
            <person name="Buyck B."/>
            <person name="Bense V."/>
            <person name="Catcheside P."/>
            <person name="Chovatia M."/>
            <person name="Cooper J."/>
            <person name="Damon W."/>
            <person name="Desjardin D."/>
            <person name="Finy P."/>
            <person name="Geml J."/>
            <person name="Haridas S."/>
            <person name="Hughes K."/>
            <person name="Justo A."/>
            <person name="Karasinski D."/>
            <person name="Kautmanova I."/>
            <person name="Kiss B."/>
            <person name="Kocsube S."/>
            <person name="Kotiranta H."/>
            <person name="LaButti K.M."/>
            <person name="Lechner B.E."/>
            <person name="Liimatainen K."/>
            <person name="Lipzen A."/>
            <person name="Lukacs Z."/>
            <person name="Mihaltcheva S."/>
            <person name="Morgado L.N."/>
            <person name="Niskanen T."/>
            <person name="Noordeloos M.E."/>
            <person name="Ohm R.A."/>
            <person name="Ortiz-Santana B."/>
            <person name="Ovrebo C."/>
            <person name="Racz N."/>
            <person name="Riley R."/>
            <person name="Savchenko A."/>
            <person name="Shiryaev A."/>
            <person name="Soop K."/>
            <person name="Spirin V."/>
            <person name="Szebenyi C."/>
            <person name="Tomsovsky M."/>
            <person name="Tulloss R.E."/>
            <person name="Uehling J."/>
            <person name="Grigoriev I.V."/>
            <person name="Vagvolgyi C."/>
            <person name="Papp T."/>
            <person name="Martin F.M."/>
            <person name="Miettinen O."/>
            <person name="Hibbett D.S."/>
            <person name="Nagy L.G."/>
        </authorList>
    </citation>
    <scope>NUCLEOTIDE SEQUENCE [LARGE SCALE GENOMIC DNA]</scope>
    <source>
        <strain evidence="3 4">CBS 309.79</strain>
    </source>
</reference>
<dbReference type="OrthoDB" id="3010635at2759"/>
<protein>
    <submittedName>
        <fullName evidence="3">Uncharacterized protein</fullName>
    </submittedName>
</protein>
<dbReference type="AlphaFoldDB" id="A0A5C3QFU0"/>
<keyword evidence="2" id="KW-0732">Signal</keyword>
<evidence type="ECO:0000256" key="1">
    <source>
        <dbReference type="SAM" id="MobiDB-lite"/>
    </source>
</evidence>
<dbReference type="SUPFAM" id="SSF56973">
    <property type="entry name" value="Aerolisin/ETX pore-forming domain"/>
    <property type="match status" value="1"/>
</dbReference>
<dbReference type="EMBL" id="ML178827">
    <property type="protein sequence ID" value="TFL00935.1"/>
    <property type="molecule type" value="Genomic_DNA"/>
</dbReference>
<dbReference type="Gene3D" id="2.170.15.10">
    <property type="entry name" value="Proaerolysin, chain A, domain 3"/>
    <property type="match status" value="1"/>
</dbReference>
<feature type="signal peptide" evidence="2">
    <location>
        <begin position="1"/>
        <end position="21"/>
    </location>
</feature>
<feature type="chain" id="PRO_5022966655" evidence="2">
    <location>
        <begin position="22"/>
        <end position="307"/>
    </location>
</feature>
<feature type="region of interest" description="Disordered" evidence="1">
    <location>
        <begin position="284"/>
        <end position="307"/>
    </location>
</feature>
<name>A0A5C3QFU0_9AGAR</name>